<feature type="binding site" evidence="29">
    <location>
        <position position="890"/>
    </location>
    <ligand>
        <name>Mg(2+)</name>
        <dbReference type="ChEBI" id="CHEBI:18420"/>
    </ligand>
</feature>
<evidence type="ECO:0000256" key="23">
    <source>
        <dbReference type="ARBA" id="ARBA00056816"/>
    </source>
</evidence>
<evidence type="ECO:0000256" key="21">
    <source>
        <dbReference type="ARBA" id="ARBA00023319"/>
    </source>
</evidence>
<feature type="binding site" evidence="28">
    <location>
        <position position="876"/>
    </location>
    <ligand>
        <name>ATP</name>
        <dbReference type="ChEBI" id="CHEBI:30616"/>
    </ligand>
</feature>
<dbReference type="GO" id="GO:0043235">
    <property type="term" value="C:receptor complex"/>
    <property type="evidence" value="ECO:0007669"/>
    <property type="project" value="TreeGrafter"/>
</dbReference>
<dbReference type="CDD" id="cd00054">
    <property type="entry name" value="EGF_CA"/>
    <property type="match status" value="1"/>
</dbReference>
<evidence type="ECO:0000256" key="10">
    <source>
        <dbReference type="ARBA" id="ARBA00022729"/>
    </source>
</evidence>
<dbReference type="InterPro" id="IPR050122">
    <property type="entry name" value="RTK"/>
</dbReference>
<keyword evidence="29" id="KW-0460">Magnesium</keyword>
<dbReference type="InterPro" id="IPR013098">
    <property type="entry name" value="Ig_I-set"/>
</dbReference>
<dbReference type="PROSITE" id="PS00107">
    <property type="entry name" value="PROTEIN_KINASE_ATP"/>
    <property type="match status" value="1"/>
</dbReference>
<evidence type="ECO:0000256" key="25">
    <source>
        <dbReference type="ARBA" id="ARBA00065364"/>
    </source>
</evidence>
<evidence type="ECO:0000256" key="22">
    <source>
        <dbReference type="ARBA" id="ARBA00051243"/>
    </source>
</evidence>
<keyword evidence="4" id="KW-1003">Cell membrane</keyword>
<comment type="function">
    <text evidence="23">Transmembrane tyrosine-protein kinase that may modulate TEK/TIE2 activity and contribute to the regulation of angiogenesis.</text>
</comment>
<dbReference type="GO" id="GO:0001525">
    <property type="term" value="P:angiogenesis"/>
    <property type="evidence" value="ECO:0007669"/>
    <property type="project" value="UniProtKB-KW"/>
</dbReference>
<feature type="binding site" evidence="28 31">
    <location>
        <position position="763"/>
    </location>
    <ligand>
        <name>ATP</name>
        <dbReference type="ChEBI" id="CHEBI:30616"/>
    </ligand>
</feature>
<feature type="chain" id="PRO_5039950109" description="Tyrosine-protein kinase receptor Tie-1" evidence="33">
    <location>
        <begin position="21"/>
        <end position="1031"/>
    </location>
</feature>
<dbReference type="PROSITE" id="PS01186">
    <property type="entry name" value="EGF_2"/>
    <property type="match status" value="1"/>
</dbReference>
<evidence type="ECO:0000256" key="29">
    <source>
        <dbReference type="PIRSR" id="PIRSR000615-3"/>
    </source>
</evidence>
<feature type="domain" description="Fibronectin type-III" evidence="37">
    <location>
        <begin position="438"/>
        <end position="535"/>
    </location>
</feature>
<evidence type="ECO:0000256" key="33">
    <source>
        <dbReference type="SAM" id="SignalP"/>
    </source>
</evidence>
<evidence type="ECO:0000256" key="12">
    <source>
        <dbReference type="ARBA" id="ARBA00022741"/>
    </source>
</evidence>
<keyword evidence="5 30" id="KW-0245">EGF-like domain</keyword>
<dbReference type="Proteomes" id="UP001108240">
    <property type="component" value="Unplaced"/>
</dbReference>
<dbReference type="FunFam" id="2.170.300.10:FF:000003">
    <property type="entry name" value="tyrosine-protein kinase receptor Tie-1 isoform X1"/>
    <property type="match status" value="1"/>
</dbReference>
<dbReference type="PROSITE" id="PS50026">
    <property type="entry name" value="EGF_3"/>
    <property type="match status" value="1"/>
</dbReference>
<keyword evidence="6" id="KW-0597">Phosphoprotein</keyword>
<dbReference type="InterPro" id="IPR003599">
    <property type="entry name" value="Ig_sub"/>
</dbReference>
<dbReference type="InterPro" id="IPR020635">
    <property type="entry name" value="Tyr_kinase_cat_dom"/>
</dbReference>
<evidence type="ECO:0000256" key="28">
    <source>
        <dbReference type="PIRSR" id="PIRSR000615-2"/>
    </source>
</evidence>
<evidence type="ECO:0000256" key="9">
    <source>
        <dbReference type="ARBA" id="ARBA00022692"/>
    </source>
</evidence>
<protein>
    <recommendedName>
        <fullName evidence="26">Tyrosine-protein kinase receptor Tie-1</fullName>
        <ecNumber evidence="3">2.7.10.1</ecNumber>
    </recommendedName>
</protein>
<evidence type="ECO:0000256" key="20">
    <source>
        <dbReference type="ARBA" id="ARBA00023180"/>
    </source>
</evidence>
<evidence type="ECO:0000256" key="27">
    <source>
        <dbReference type="PIRSR" id="PIRSR000615-1"/>
    </source>
</evidence>
<keyword evidence="39" id="KW-1185">Reference proteome</keyword>
<feature type="binding site" evidence="29">
    <location>
        <position position="877"/>
    </location>
    <ligand>
        <name>Mg(2+)</name>
        <dbReference type="ChEBI" id="CHEBI:18420"/>
    </ligand>
</feature>
<dbReference type="PANTHER" id="PTHR24416:SF341">
    <property type="entry name" value="TYROSINE-PROTEIN KINASE RECEPTOR TIE-1"/>
    <property type="match status" value="1"/>
</dbReference>
<evidence type="ECO:0000256" key="30">
    <source>
        <dbReference type="PROSITE-ProRule" id="PRU00076"/>
    </source>
</evidence>
<feature type="domain" description="EGF-like" evidence="35">
    <location>
        <begin position="217"/>
        <end position="248"/>
    </location>
</feature>
<dbReference type="Gene3D" id="3.30.200.20">
    <property type="entry name" value="Phosphorylase Kinase, domain 1"/>
    <property type="match status" value="1"/>
</dbReference>
<dbReference type="InterPro" id="IPR003961">
    <property type="entry name" value="FN3_dom"/>
</dbReference>
<dbReference type="SMART" id="SM00219">
    <property type="entry name" value="TyrKc"/>
    <property type="match status" value="1"/>
</dbReference>
<dbReference type="FunFam" id="3.30.200.20:FF:000113">
    <property type="entry name" value="Putative tyrosine-protein kinase receptor Tie-1"/>
    <property type="match status" value="1"/>
</dbReference>
<dbReference type="GO" id="GO:0005524">
    <property type="term" value="F:ATP binding"/>
    <property type="evidence" value="ECO:0007669"/>
    <property type="project" value="UniProtKB-UniRule"/>
</dbReference>
<evidence type="ECO:0000256" key="16">
    <source>
        <dbReference type="ARBA" id="ARBA00023136"/>
    </source>
</evidence>
<dbReference type="PROSITE" id="PS50835">
    <property type="entry name" value="IG_LIKE"/>
    <property type="match status" value="1"/>
</dbReference>
<evidence type="ECO:0000313" key="39">
    <source>
        <dbReference type="Proteomes" id="UP001108240"/>
    </source>
</evidence>
<evidence type="ECO:0000256" key="32">
    <source>
        <dbReference type="SAM" id="Phobius"/>
    </source>
</evidence>
<keyword evidence="13" id="KW-0418">Kinase</keyword>
<keyword evidence="14 28" id="KW-0067">ATP-binding</keyword>
<keyword evidence="29" id="KW-0479">Metal-binding</keyword>
<organism evidence="38 39">
    <name type="scientific">Cyprinus carpio carpio</name>
    <dbReference type="NCBI Taxonomy" id="630221"/>
    <lineage>
        <taxon>Eukaryota</taxon>
        <taxon>Metazoa</taxon>
        <taxon>Chordata</taxon>
        <taxon>Craniata</taxon>
        <taxon>Vertebrata</taxon>
        <taxon>Euteleostomi</taxon>
        <taxon>Actinopterygii</taxon>
        <taxon>Neopterygii</taxon>
        <taxon>Teleostei</taxon>
        <taxon>Ostariophysi</taxon>
        <taxon>Cypriniformes</taxon>
        <taxon>Cyprinidae</taxon>
        <taxon>Cyprininae</taxon>
        <taxon>Cyprinus</taxon>
    </lineage>
</organism>
<comment type="subunit">
    <text evidence="25">Heterodimer with TEK/TIE2. Interacts with SVEP1 (via C-terminus).</text>
</comment>
<sequence>MITVMLHLICLLWVVDISDAVMDLTMTSNGATSAHNFSLSCISGERDTDGIQMSITKDNSIVLRADSPHFDVQSPQTKEVVATGFKGFDHSGIFYCHSKRGSDQPGNVTLINNFSRGHFKPVRVTQTASKGEDVKLIMDVVGTERRDITWKFNGNYYYMTPIADVQNRTAVLDLMKVDANSAGIYSVSYVGDSALYSAWIRLIIRECPKNKWGSECDKECPECLNGGVCHDKDGDCVCPPGFMGMHCETACREGMFGRNCQESCKSENGCQGLSFCLTDPYGCSCASGWQGDRCRKPCLEGMYGADCLLSCNCKNKGKCNRFNGCQCPTGWRGQYCEKSDRAPEILDMASNLEGNLNSSHKITCSATGHPLPSHMSIELRKLDSTVLKASHTTMDSKKSTAHFEIPRLSAEHNGLWECRVSTNGGQDSFKFTLTVKEPPYPTTAPKLLSRSSKQLVVKPVETYAGDSPIISTKVLYKPVDTEDSWSSIIVYGSDQITLSNLKPSTRYHVRVQLTRPGDGGEGPLGPEAIMETDCPGPSSPRNVQADALSINAVRLHWHPPEDPNGGIVKYSIEYKPVGQSSFHPWVDTDDGNKTMKDVTSLNGSTLYQFRVRAFSKVPGDWSQFVQARTHGDGFSSYIPTTQQVGRPMAKDHQLLWAVVGSVAVTCVTILLALLILFYIRKSVFKRKRTFTYQSVSGEETILQFNSGTLTLTRRPKPSPEPLTYPILEWEDIKFEDVIGEGNFGQVIRAMVKKDGIKMSAAIKMLKEFASENDHRDFAGELEVLCKLGQHPNIINLIGACENRGYLYIAIEYAPYGNLLDFLRKSRVLETDPAFAKEHGTASTLTSQQLLQFAADVATGMHYLSDKQFIHRDLAARNVLVGESLVAKIADFGLSRGEEVYVKKTMGRLPVRWMAIESLNYSVYTTKSDVWSFGVLLWEIVSLGGTPYCGMTCAELYEKLPQGYRMEQPRNCDDEVYELMRQCWRDRPYERPPFSQISVQLNRMQEARKAYVNMALFENFTYAGIDATAEEA</sequence>
<reference evidence="38" key="2">
    <citation type="submission" date="2025-09" db="UniProtKB">
        <authorList>
            <consortium name="Ensembl"/>
        </authorList>
    </citation>
    <scope>IDENTIFICATION</scope>
</reference>
<dbReference type="InterPro" id="IPR000719">
    <property type="entry name" value="Prot_kinase_dom"/>
</dbReference>
<dbReference type="InterPro" id="IPR001245">
    <property type="entry name" value="Ser-Thr/Tyr_kinase_cat_dom"/>
</dbReference>
<dbReference type="Gene3D" id="2.60.40.10">
    <property type="entry name" value="Immunoglobulins"/>
    <property type="match status" value="4"/>
</dbReference>
<comment type="similarity">
    <text evidence="2">Belongs to the protein kinase superfamily. CAMK Ser/Thr protein kinase family.</text>
</comment>
<dbReference type="SUPFAM" id="SSF49265">
    <property type="entry name" value="Fibronectin type III"/>
    <property type="match status" value="1"/>
</dbReference>
<reference evidence="38" key="1">
    <citation type="submission" date="2025-08" db="UniProtKB">
        <authorList>
            <consortium name="Ensembl"/>
        </authorList>
    </citation>
    <scope>IDENTIFICATION</scope>
</reference>
<keyword evidence="18 30" id="KW-1015">Disulfide bond</keyword>
<evidence type="ECO:0000259" key="37">
    <source>
        <dbReference type="PROSITE" id="PS50853"/>
    </source>
</evidence>
<dbReference type="InterPro" id="IPR036116">
    <property type="entry name" value="FN3_sf"/>
</dbReference>
<dbReference type="InterPro" id="IPR000742">
    <property type="entry name" value="EGF"/>
</dbReference>
<evidence type="ECO:0000313" key="38">
    <source>
        <dbReference type="Ensembl" id="ENSCCRP00000102935.1"/>
    </source>
</evidence>
<evidence type="ECO:0000256" key="7">
    <source>
        <dbReference type="ARBA" id="ARBA00022657"/>
    </source>
</evidence>
<keyword evidence="20" id="KW-0325">Glycoprotein</keyword>
<dbReference type="AlphaFoldDB" id="A0A9J7X9Z4"/>
<evidence type="ECO:0000256" key="3">
    <source>
        <dbReference type="ARBA" id="ARBA00011902"/>
    </source>
</evidence>
<evidence type="ECO:0000256" key="26">
    <source>
        <dbReference type="ARBA" id="ARBA00072428"/>
    </source>
</evidence>
<keyword evidence="16 32" id="KW-0472">Membrane</keyword>
<evidence type="ECO:0000256" key="5">
    <source>
        <dbReference type="ARBA" id="ARBA00022536"/>
    </source>
</evidence>
<dbReference type="SUPFAM" id="SSF48726">
    <property type="entry name" value="Immunoglobulin"/>
    <property type="match status" value="2"/>
</dbReference>
<dbReference type="PROSITE" id="PS00109">
    <property type="entry name" value="PROTEIN_KINASE_TYR"/>
    <property type="match status" value="1"/>
</dbReference>
<dbReference type="GO" id="GO:0009888">
    <property type="term" value="P:tissue development"/>
    <property type="evidence" value="ECO:0007669"/>
    <property type="project" value="UniProtKB-ARBA"/>
</dbReference>
<dbReference type="InterPro" id="IPR007110">
    <property type="entry name" value="Ig-like_dom"/>
</dbReference>
<comment type="subcellular location">
    <subcellularLocation>
        <location evidence="1">Cell membrane</location>
        <topology evidence="1">Single-pass type I membrane protein</topology>
    </subcellularLocation>
</comment>
<comment type="caution">
    <text evidence="30">Lacks conserved residue(s) required for the propagation of feature annotation.</text>
</comment>
<keyword evidence="12 28" id="KW-0547">Nucleotide-binding</keyword>
<evidence type="ECO:0000256" key="11">
    <source>
        <dbReference type="ARBA" id="ARBA00022737"/>
    </source>
</evidence>
<keyword evidence="21" id="KW-0393">Immunoglobulin domain</keyword>
<evidence type="ECO:0000259" key="36">
    <source>
        <dbReference type="PROSITE" id="PS50835"/>
    </source>
</evidence>
<feature type="binding site" evidence="28">
    <location>
        <begin position="739"/>
        <end position="746"/>
    </location>
    <ligand>
        <name>ATP</name>
        <dbReference type="ChEBI" id="CHEBI:30616"/>
    </ligand>
</feature>
<dbReference type="GO" id="GO:0045766">
    <property type="term" value="P:positive regulation of angiogenesis"/>
    <property type="evidence" value="ECO:0007669"/>
    <property type="project" value="TreeGrafter"/>
</dbReference>
<dbReference type="FunFam" id="2.60.40.10:FF:000583">
    <property type="entry name" value="tyrosine-protein kinase receptor Tie-1 isoform X2"/>
    <property type="match status" value="1"/>
</dbReference>
<comment type="catalytic activity">
    <reaction evidence="22">
        <text>L-tyrosyl-[protein] + ATP = O-phospho-L-tyrosyl-[protein] + ADP + H(+)</text>
        <dbReference type="Rhea" id="RHEA:10596"/>
        <dbReference type="Rhea" id="RHEA-COMP:10136"/>
        <dbReference type="Rhea" id="RHEA-COMP:20101"/>
        <dbReference type="ChEBI" id="CHEBI:15378"/>
        <dbReference type="ChEBI" id="CHEBI:30616"/>
        <dbReference type="ChEBI" id="CHEBI:46858"/>
        <dbReference type="ChEBI" id="CHEBI:61978"/>
        <dbReference type="ChEBI" id="CHEBI:456216"/>
        <dbReference type="EC" id="2.7.10.1"/>
    </reaction>
</comment>
<feature type="active site" description="Proton acceptor" evidence="27">
    <location>
        <position position="872"/>
    </location>
</feature>
<keyword evidence="15 32" id="KW-1133">Transmembrane helix</keyword>
<keyword evidence="11" id="KW-0677">Repeat</keyword>
<dbReference type="PANTHER" id="PTHR24416">
    <property type="entry name" value="TYROSINE-PROTEIN KINASE RECEPTOR"/>
    <property type="match status" value="1"/>
</dbReference>
<evidence type="ECO:0000256" key="14">
    <source>
        <dbReference type="ARBA" id="ARBA00022840"/>
    </source>
</evidence>
<evidence type="ECO:0000256" key="2">
    <source>
        <dbReference type="ARBA" id="ARBA00006692"/>
    </source>
</evidence>
<evidence type="ECO:0000259" key="35">
    <source>
        <dbReference type="PROSITE" id="PS50026"/>
    </source>
</evidence>
<evidence type="ECO:0000256" key="4">
    <source>
        <dbReference type="ARBA" id="ARBA00022475"/>
    </source>
</evidence>
<dbReference type="PRINTS" id="PR00109">
    <property type="entry name" value="TYRKINASE"/>
</dbReference>
<dbReference type="InterPro" id="IPR017441">
    <property type="entry name" value="Protein_kinase_ATP_BS"/>
</dbReference>
<dbReference type="GO" id="GO:0005886">
    <property type="term" value="C:plasma membrane"/>
    <property type="evidence" value="ECO:0007669"/>
    <property type="project" value="UniProtKB-SubCell"/>
</dbReference>
<evidence type="ECO:0000256" key="13">
    <source>
        <dbReference type="ARBA" id="ARBA00022777"/>
    </source>
</evidence>
<evidence type="ECO:0000256" key="24">
    <source>
        <dbReference type="ARBA" id="ARBA00062347"/>
    </source>
</evidence>
<evidence type="ECO:0000256" key="18">
    <source>
        <dbReference type="ARBA" id="ARBA00023157"/>
    </source>
</evidence>
<keyword evidence="9 32" id="KW-0812">Transmembrane</keyword>
<comment type="subunit">
    <text evidence="24">Interacts with svep1.</text>
</comment>
<evidence type="ECO:0000256" key="17">
    <source>
        <dbReference type="ARBA" id="ARBA00023137"/>
    </source>
</evidence>
<dbReference type="PROSITE" id="PS00022">
    <property type="entry name" value="EGF_1"/>
    <property type="match status" value="3"/>
</dbReference>
<dbReference type="SMART" id="SM00409">
    <property type="entry name" value="IG"/>
    <property type="match status" value="2"/>
</dbReference>
<proteinExistence type="inferred from homology"/>
<evidence type="ECO:0000256" key="8">
    <source>
        <dbReference type="ARBA" id="ARBA00022679"/>
    </source>
</evidence>
<feature type="domain" description="Protein kinase" evidence="34">
    <location>
        <begin position="732"/>
        <end position="1011"/>
    </location>
</feature>
<dbReference type="InterPro" id="IPR013783">
    <property type="entry name" value="Ig-like_fold"/>
</dbReference>
<name>A0A9J7X9Z4_CYPCA</name>
<dbReference type="Gene3D" id="2.170.300.10">
    <property type="entry name" value="Tie2 ligand-binding domain superfamily"/>
    <property type="match status" value="1"/>
</dbReference>
<dbReference type="GO" id="GO:0046872">
    <property type="term" value="F:metal ion binding"/>
    <property type="evidence" value="ECO:0007669"/>
    <property type="project" value="UniProtKB-KW"/>
</dbReference>
<dbReference type="GO" id="GO:0007169">
    <property type="term" value="P:cell surface receptor protein tyrosine kinase signaling pathway"/>
    <property type="evidence" value="ECO:0007669"/>
    <property type="project" value="TreeGrafter"/>
</dbReference>
<evidence type="ECO:0000256" key="19">
    <source>
        <dbReference type="ARBA" id="ARBA00023170"/>
    </source>
</evidence>
<dbReference type="Pfam" id="PF07714">
    <property type="entry name" value="PK_Tyr_Ser-Thr"/>
    <property type="match status" value="1"/>
</dbReference>
<keyword evidence="17" id="KW-0829">Tyrosine-protein kinase</keyword>
<dbReference type="SMART" id="SM00060">
    <property type="entry name" value="FN3"/>
    <property type="match status" value="2"/>
</dbReference>
<evidence type="ECO:0000259" key="34">
    <source>
        <dbReference type="PROSITE" id="PS50011"/>
    </source>
</evidence>
<dbReference type="CDD" id="cd00053">
    <property type="entry name" value="EGF"/>
    <property type="match status" value="1"/>
</dbReference>
<evidence type="ECO:0000256" key="15">
    <source>
        <dbReference type="ARBA" id="ARBA00022989"/>
    </source>
</evidence>
<dbReference type="SUPFAM" id="SSF56112">
    <property type="entry name" value="Protein kinase-like (PK-like)"/>
    <property type="match status" value="1"/>
</dbReference>
<keyword evidence="7" id="KW-0037">Angiogenesis</keyword>
<dbReference type="GO" id="GO:0004714">
    <property type="term" value="F:transmembrane receptor protein tyrosine kinase activity"/>
    <property type="evidence" value="ECO:0007669"/>
    <property type="project" value="UniProtKB-EC"/>
</dbReference>
<keyword evidence="10 33" id="KW-0732">Signal</keyword>
<evidence type="ECO:0000256" key="31">
    <source>
        <dbReference type="PROSITE-ProRule" id="PRU10141"/>
    </source>
</evidence>
<dbReference type="PROSITE" id="PS50853">
    <property type="entry name" value="FN3"/>
    <property type="match status" value="2"/>
</dbReference>
<dbReference type="Gene3D" id="1.10.510.10">
    <property type="entry name" value="Transferase(Phosphotransferase) domain 1"/>
    <property type="match status" value="1"/>
</dbReference>
<feature type="disulfide bond" evidence="30">
    <location>
        <begin position="238"/>
        <end position="247"/>
    </location>
</feature>
<evidence type="ECO:0000256" key="6">
    <source>
        <dbReference type="ARBA" id="ARBA00022553"/>
    </source>
</evidence>
<feature type="signal peptide" evidence="33">
    <location>
        <begin position="1"/>
        <end position="20"/>
    </location>
</feature>
<dbReference type="Ensembl" id="ENSCCRT00000164449.1">
    <property type="protein sequence ID" value="ENSCCRP00000102935.1"/>
    <property type="gene ID" value="ENSCCRG00000003766.2"/>
</dbReference>
<dbReference type="SMART" id="SM00181">
    <property type="entry name" value="EGF"/>
    <property type="match status" value="3"/>
</dbReference>
<dbReference type="Pfam" id="PF07679">
    <property type="entry name" value="I-set"/>
    <property type="match status" value="1"/>
</dbReference>
<feature type="transmembrane region" description="Helical" evidence="32">
    <location>
        <begin position="654"/>
        <end position="679"/>
    </location>
</feature>
<dbReference type="InterPro" id="IPR036179">
    <property type="entry name" value="Ig-like_dom_sf"/>
</dbReference>
<dbReference type="PROSITE" id="PS50011">
    <property type="entry name" value="PROTEIN_KINASE_DOM"/>
    <property type="match status" value="1"/>
</dbReference>
<evidence type="ECO:0000256" key="1">
    <source>
        <dbReference type="ARBA" id="ARBA00004251"/>
    </source>
</evidence>
<dbReference type="InterPro" id="IPR011009">
    <property type="entry name" value="Kinase-like_dom_sf"/>
</dbReference>
<dbReference type="FunFam" id="1.10.510.10:FF:000123">
    <property type="entry name" value="Tyrosine-protein kinase receptor Tie-1"/>
    <property type="match status" value="1"/>
</dbReference>
<feature type="domain" description="Fibronectin type-III" evidence="37">
    <location>
        <begin position="539"/>
        <end position="632"/>
    </location>
</feature>
<keyword evidence="19" id="KW-0675">Receptor</keyword>
<dbReference type="InterPro" id="IPR008266">
    <property type="entry name" value="Tyr_kinase_AS"/>
</dbReference>
<dbReference type="CDD" id="cd00063">
    <property type="entry name" value="FN3"/>
    <property type="match status" value="2"/>
</dbReference>
<accession>A0A9J7X9Z4</accession>
<dbReference type="GeneTree" id="ENSGT00940000157693"/>
<dbReference type="EC" id="2.7.10.1" evidence="3"/>
<feature type="domain" description="Ig-like" evidence="36">
    <location>
        <begin position="343"/>
        <end position="434"/>
    </location>
</feature>
<keyword evidence="8" id="KW-0808">Transferase</keyword>
<dbReference type="SMR" id="A0A9J7X9Z4"/>
<dbReference type="Pfam" id="PF00041">
    <property type="entry name" value="fn3"/>
    <property type="match status" value="1"/>
</dbReference>